<keyword evidence="5" id="KW-0175">Coiled coil</keyword>
<keyword evidence="4 6" id="KW-0472">Membrane</keyword>
<keyword evidence="1" id="KW-1003">Cell membrane</keyword>
<evidence type="ECO:0000256" key="1">
    <source>
        <dbReference type="ARBA" id="ARBA00022475"/>
    </source>
</evidence>
<dbReference type="EMBL" id="FRCR01000004">
    <property type="protein sequence ID" value="SHM36728.1"/>
    <property type="molecule type" value="Genomic_DNA"/>
</dbReference>
<accession>A0A1M7I7V6</accession>
<organism evidence="8 9">
    <name type="scientific">Caldanaerovirga acetigignens</name>
    <dbReference type="NCBI Taxonomy" id="447595"/>
    <lineage>
        <taxon>Bacteria</taxon>
        <taxon>Bacillati</taxon>
        <taxon>Bacillota</taxon>
        <taxon>Clostridia</taxon>
        <taxon>Thermosediminibacterales</taxon>
        <taxon>Thermosediminibacteraceae</taxon>
        <taxon>Caldanaerovirga</taxon>
    </lineage>
</organism>
<dbReference type="OrthoDB" id="10015263at2"/>
<evidence type="ECO:0000256" key="6">
    <source>
        <dbReference type="SAM" id="Phobius"/>
    </source>
</evidence>
<dbReference type="PANTHER" id="PTHR41335">
    <property type="entry name" value="MEMBRANE PROTEIN-RELATED"/>
    <property type="match status" value="1"/>
</dbReference>
<keyword evidence="3 6" id="KW-1133">Transmembrane helix</keyword>
<keyword evidence="9" id="KW-1185">Reference proteome</keyword>
<dbReference type="AlphaFoldDB" id="A0A1M7I7V6"/>
<dbReference type="InterPro" id="IPR010445">
    <property type="entry name" value="LapA_dom"/>
</dbReference>
<evidence type="ECO:0000256" key="5">
    <source>
        <dbReference type="SAM" id="Coils"/>
    </source>
</evidence>
<sequence>MGDKVQIILVLTLIFALLVAVFAISNAGKVDIRFFGTVYSISQAVVIFGAAAFGALVTLLLGLISRIRMAFKIRELNAKVSILEKQLEDAKMEIEMLKAADGRQGNGNIEP</sequence>
<protein>
    <submittedName>
        <fullName evidence="8">Uncharacterized integral membrane protein</fullName>
    </submittedName>
</protein>
<keyword evidence="2 6" id="KW-0812">Transmembrane</keyword>
<proteinExistence type="predicted"/>
<feature type="domain" description="Lipopolysaccharide assembly protein A" evidence="7">
    <location>
        <begin position="26"/>
        <end position="88"/>
    </location>
</feature>
<dbReference type="Pfam" id="PF06305">
    <property type="entry name" value="LapA_dom"/>
    <property type="match status" value="1"/>
</dbReference>
<dbReference type="RefSeq" id="WP_073255218.1">
    <property type="nucleotide sequence ID" value="NZ_FRCR01000004.1"/>
</dbReference>
<evidence type="ECO:0000256" key="2">
    <source>
        <dbReference type="ARBA" id="ARBA00022692"/>
    </source>
</evidence>
<evidence type="ECO:0000256" key="4">
    <source>
        <dbReference type="ARBA" id="ARBA00023136"/>
    </source>
</evidence>
<evidence type="ECO:0000259" key="7">
    <source>
        <dbReference type="Pfam" id="PF06305"/>
    </source>
</evidence>
<dbReference type="Proteomes" id="UP000184375">
    <property type="component" value="Unassembled WGS sequence"/>
</dbReference>
<dbReference type="GO" id="GO:0005886">
    <property type="term" value="C:plasma membrane"/>
    <property type="evidence" value="ECO:0007669"/>
    <property type="project" value="InterPro"/>
</dbReference>
<evidence type="ECO:0000313" key="9">
    <source>
        <dbReference type="Proteomes" id="UP000184375"/>
    </source>
</evidence>
<name>A0A1M7I7V6_9FIRM</name>
<gene>
    <name evidence="8" type="ORF">SAMN05660826_00877</name>
</gene>
<dbReference type="STRING" id="447595.SAMN05660826_00877"/>
<reference evidence="9" key="1">
    <citation type="submission" date="2016-11" db="EMBL/GenBank/DDBJ databases">
        <authorList>
            <person name="Varghese N."/>
            <person name="Submissions S."/>
        </authorList>
    </citation>
    <scope>NUCLEOTIDE SEQUENCE [LARGE SCALE GENOMIC DNA]</scope>
    <source>
        <strain evidence="9">DSM 18802</strain>
    </source>
</reference>
<evidence type="ECO:0000256" key="3">
    <source>
        <dbReference type="ARBA" id="ARBA00022989"/>
    </source>
</evidence>
<evidence type="ECO:0000313" key="8">
    <source>
        <dbReference type="EMBL" id="SHM36728.1"/>
    </source>
</evidence>
<feature type="transmembrane region" description="Helical" evidence="6">
    <location>
        <begin position="39"/>
        <end position="64"/>
    </location>
</feature>
<feature type="coiled-coil region" evidence="5">
    <location>
        <begin position="73"/>
        <end position="100"/>
    </location>
</feature>
<dbReference type="PANTHER" id="PTHR41335:SF1">
    <property type="entry name" value="MEMBRANE PROTEIN"/>
    <property type="match status" value="1"/>
</dbReference>